<name>A0ABV7C0L1_9PROT</name>
<protein>
    <submittedName>
        <fullName evidence="1">Metallophosphoesterase</fullName>
    </submittedName>
</protein>
<sequence>MPGHPLPDDALAAFAEAYRTAVAEGYQPRGETVGTNRRAAATVAGERLGLTANQQRGRLAALDMKQKGWAATEQPAPFVVAPLPSGEEPIEDLIARRANAYTRRHEAKEARELVPVQINIEGAYGILHMGDPHVDDDGCDWPTLLRHLELIDQTEGLFAANVGDLSNNWVGHLARLYASQGTTAAEAIRMVEWFVGRVRWLYLIGGNHDCWSGAADPVKWFASQAGAAYQWHGMRLALRSPNGCEVRVNARHDFAGTSQWNGAHAPAKAARMGWARDHIYTCGHRHMAAHNTLFMNNGEHVAHAIRLGAYKVHDDFADSKGFPKENVPAAVTVVNPNSRDALGRVTVFWDVEAAADFLRYLRKPRVRVAAGRPA</sequence>
<comment type="caution">
    <text evidence="1">The sequence shown here is derived from an EMBL/GenBank/DDBJ whole genome shotgun (WGS) entry which is preliminary data.</text>
</comment>
<organism evidence="1 2">
    <name type="scientific">Falsiroseomonas tokyonensis</name>
    <dbReference type="NCBI Taxonomy" id="430521"/>
    <lineage>
        <taxon>Bacteria</taxon>
        <taxon>Pseudomonadati</taxon>
        <taxon>Pseudomonadota</taxon>
        <taxon>Alphaproteobacteria</taxon>
        <taxon>Acetobacterales</taxon>
        <taxon>Roseomonadaceae</taxon>
        <taxon>Falsiroseomonas</taxon>
    </lineage>
</organism>
<dbReference type="RefSeq" id="WP_216839113.1">
    <property type="nucleotide sequence ID" value="NZ_JAFNJS010000008.1"/>
</dbReference>
<accession>A0ABV7C0L1</accession>
<dbReference type="Proteomes" id="UP001595420">
    <property type="component" value="Unassembled WGS sequence"/>
</dbReference>
<keyword evidence="2" id="KW-1185">Reference proteome</keyword>
<reference evidence="2" key="1">
    <citation type="journal article" date="2019" name="Int. J. Syst. Evol. Microbiol.">
        <title>The Global Catalogue of Microorganisms (GCM) 10K type strain sequencing project: providing services to taxonomists for standard genome sequencing and annotation.</title>
        <authorList>
            <consortium name="The Broad Institute Genomics Platform"/>
            <consortium name="The Broad Institute Genome Sequencing Center for Infectious Disease"/>
            <person name="Wu L."/>
            <person name="Ma J."/>
        </authorList>
    </citation>
    <scope>NUCLEOTIDE SEQUENCE [LARGE SCALE GENOMIC DNA]</scope>
    <source>
        <strain evidence="2">CGMCC 1.16855</strain>
    </source>
</reference>
<evidence type="ECO:0000313" key="1">
    <source>
        <dbReference type="EMBL" id="MFC3002884.1"/>
    </source>
</evidence>
<gene>
    <name evidence="1" type="ORF">ACFOD3_23500</name>
</gene>
<dbReference type="EMBL" id="JBHRSB010000008">
    <property type="protein sequence ID" value="MFC3002884.1"/>
    <property type="molecule type" value="Genomic_DNA"/>
</dbReference>
<proteinExistence type="predicted"/>
<evidence type="ECO:0000313" key="2">
    <source>
        <dbReference type="Proteomes" id="UP001595420"/>
    </source>
</evidence>